<comment type="caution">
    <text evidence="2">The sequence shown here is derived from an EMBL/GenBank/DDBJ whole genome shotgun (WGS) entry which is preliminary data.</text>
</comment>
<organism evidence="2 3">
    <name type="scientific">Trichoderma harzianum</name>
    <name type="common">Hypocrea lixii</name>
    <dbReference type="NCBI Taxonomy" id="5544"/>
    <lineage>
        <taxon>Eukaryota</taxon>
        <taxon>Fungi</taxon>
        <taxon>Dikarya</taxon>
        <taxon>Ascomycota</taxon>
        <taxon>Pezizomycotina</taxon>
        <taxon>Sordariomycetes</taxon>
        <taxon>Hypocreomycetidae</taxon>
        <taxon>Hypocreales</taxon>
        <taxon>Hypocreaceae</taxon>
        <taxon>Trichoderma</taxon>
    </lineage>
</organism>
<protein>
    <recommendedName>
        <fullName evidence="1">Dienelactone hydrolase domain-containing protein</fullName>
    </recommendedName>
</protein>
<dbReference type="InterPro" id="IPR029058">
    <property type="entry name" value="AB_hydrolase_fold"/>
</dbReference>
<evidence type="ECO:0000259" key="1">
    <source>
        <dbReference type="Pfam" id="PF01738"/>
    </source>
</evidence>
<reference evidence="2 3" key="1">
    <citation type="submission" date="2017-02" db="EMBL/GenBank/DDBJ databases">
        <title>Genomes of Trichoderma spp. with biocontrol activity.</title>
        <authorList>
            <person name="Gardiner D."/>
            <person name="Kazan K."/>
            <person name="Vos C."/>
            <person name="Harvey P."/>
        </authorList>
    </citation>
    <scope>NUCLEOTIDE SEQUENCE [LARGE SCALE GENOMIC DNA]</scope>
    <source>
        <strain evidence="2 3">Tr1</strain>
    </source>
</reference>
<proteinExistence type="predicted"/>
<accession>A0A2K0UIH8</accession>
<dbReference type="Gene3D" id="3.40.50.1820">
    <property type="entry name" value="alpha/beta hydrolase"/>
    <property type="match status" value="1"/>
</dbReference>
<dbReference type="AlphaFoldDB" id="A0A2K0UIH8"/>
<dbReference type="GO" id="GO:0016787">
    <property type="term" value="F:hydrolase activity"/>
    <property type="evidence" value="ECO:0007669"/>
    <property type="project" value="InterPro"/>
</dbReference>
<dbReference type="Pfam" id="PF01738">
    <property type="entry name" value="DLH"/>
    <property type="match status" value="1"/>
</dbReference>
<evidence type="ECO:0000313" key="3">
    <source>
        <dbReference type="Proteomes" id="UP000236290"/>
    </source>
</evidence>
<dbReference type="Proteomes" id="UP000236290">
    <property type="component" value="Unassembled WGS sequence"/>
</dbReference>
<name>A0A2K0UIH8_TRIHA</name>
<feature type="domain" description="Dienelactone hydrolase" evidence="1">
    <location>
        <begin position="80"/>
        <end position="300"/>
    </location>
</feature>
<gene>
    <name evidence="2" type="ORF">THARTR1_02557</name>
</gene>
<dbReference type="SUPFAM" id="SSF53474">
    <property type="entry name" value="alpha/beta-Hydrolases"/>
    <property type="match status" value="1"/>
</dbReference>
<evidence type="ECO:0000313" key="2">
    <source>
        <dbReference type="EMBL" id="PNP57559.1"/>
    </source>
</evidence>
<dbReference type="InterPro" id="IPR002925">
    <property type="entry name" value="Dienelactn_hydro"/>
</dbReference>
<dbReference type="EMBL" id="MTYI01000027">
    <property type="protein sequence ID" value="PNP57559.1"/>
    <property type="molecule type" value="Genomic_DNA"/>
</dbReference>
<dbReference type="OrthoDB" id="2147163at2759"/>
<dbReference type="PANTHER" id="PTHR47668:SF1">
    <property type="entry name" value="DIENELACTONE HYDROLASE DOMAIN-CONTAINING PROTEIN-RELATED"/>
    <property type="match status" value="1"/>
</dbReference>
<dbReference type="PANTHER" id="PTHR47668">
    <property type="entry name" value="DIENELACTONE HYDROLASE FAMILY PROTEIN (AFU_ORTHOLOGUE AFUA_6G01940)"/>
    <property type="match status" value="1"/>
</dbReference>
<sequence>MELPIPRLAFSLAGLKIAFCNYKATLQSLDTNIHFFFLFSFTPISSQTKLDTMASEACCKLAPVTVDYTPKGKYERIAGINTYIVGPENATKGIIDIYDIFGIWHQTIQGADRISAHTGFLVLVPDLFDGPGLDIDAVPMDTEEKQKKVQTFFGSTGNPQTNLEKVLVLRKGLTEKFPAVEGNWGLFGLCWGGKLAVLACGEGNEGVGRRFSASGTAHPGLMDENDAKVQTAPHLLLASKDEPADKVALYKEIMGDKIESTTYETMHHGWMGARADLKNEANVKEYERGYKQVADFFAKHL</sequence>